<proteinExistence type="predicted"/>
<feature type="region of interest" description="Disordered" evidence="1">
    <location>
        <begin position="1"/>
        <end position="32"/>
    </location>
</feature>
<sequence>MRGPDTIRLNAAPDGLTPRRAGVASTANPKGAPITNHRGLCADAQLGCPCRGDSARHQERAQQIADARAREGEPAECPECSGPTTPLALATWGNCRVCRTAHTRLTHPLRW</sequence>
<keyword evidence="3" id="KW-1185">Reference proteome</keyword>
<organism evidence="2 3">
    <name type="scientific">Trujillonella endophytica</name>
    <dbReference type="NCBI Taxonomy" id="673521"/>
    <lineage>
        <taxon>Bacteria</taxon>
        <taxon>Bacillati</taxon>
        <taxon>Actinomycetota</taxon>
        <taxon>Actinomycetes</taxon>
        <taxon>Geodermatophilales</taxon>
        <taxon>Geodermatophilaceae</taxon>
        <taxon>Trujillonella</taxon>
    </lineage>
</organism>
<protein>
    <submittedName>
        <fullName evidence="2">Uncharacterized protein</fullName>
    </submittedName>
</protein>
<accession>A0A1H8Q1S5</accession>
<gene>
    <name evidence="2" type="ORF">SAMN05660991_00521</name>
</gene>
<evidence type="ECO:0000256" key="1">
    <source>
        <dbReference type="SAM" id="MobiDB-lite"/>
    </source>
</evidence>
<name>A0A1H8Q1S5_9ACTN</name>
<evidence type="ECO:0000313" key="3">
    <source>
        <dbReference type="Proteomes" id="UP000198960"/>
    </source>
</evidence>
<dbReference type="EMBL" id="FOEE01000001">
    <property type="protein sequence ID" value="SEO48192.1"/>
    <property type="molecule type" value="Genomic_DNA"/>
</dbReference>
<evidence type="ECO:0000313" key="2">
    <source>
        <dbReference type="EMBL" id="SEO48192.1"/>
    </source>
</evidence>
<dbReference type="STRING" id="673521.SAMN05660991_00521"/>
<reference evidence="3" key="1">
    <citation type="submission" date="2016-10" db="EMBL/GenBank/DDBJ databases">
        <authorList>
            <person name="Varghese N."/>
            <person name="Submissions S."/>
        </authorList>
    </citation>
    <scope>NUCLEOTIDE SEQUENCE [LARGE SCALE GENOMIC DNA]</scope>
    <source>
        <strain evidence="3">DSM 45413</strain>
    </source>
</reference>
<dbReference type="Proteomes" id="UP000198960">
    <property type="component" value="Unassembled WGS sequence"/>
</dbReference>
<dbReference type="AlphaFoldDB" id="A0A1H8Q1S5"/>